<comment type="subcellular location">
    <subcellularLocation>
        <location evidence="1">Cell membrane</location>
        <topology evidence="1">Multi-pass membrane protein</topology>
    </subcellularLocation>
</comment>
<evidence type="ECO:0000256" key="5">
    <source>
        <dbReference type="ARBA" id="ARBA00023040"/>
    </source>
</evidence>
<dbReference type="InterPro" id="IPR000276">
    <property type="entry name" value="GPCR_Rhodpsn"/>
</dbReference>
<dbReference type="InterPro" id="IPR051880">
    <property type="entry name" value="GPC_Orphan_Receptors"/>
</dbReference>
<keyword evidence="5" id="KW-0297">G-protein coupled receptor</keyword>
<dbReference type="InterPro" id="IPR017452">
    <property type="entry name" value="GPCR_Rhodpsn_7TM"/>
</dbReference>
<proteinExistence type="predicted"/>
<keyword evidence="3" id="KW-0812">Transmembrane</keyword>
<reference evidence="9" key="1">
    <citation type="submission" date="2020-04" db="EMBL/GenBank/DDBJ databases">
        <authorList>
            <person name="Alioto T."/>
            <person name="Alioto T."/>
            <person name="Gomez Garrido J."/>
        </authorList>
    </citation>
    <scope>NUCLEOTIDE SEQUENCE</scope>
    <source>
        <strain evidence="9">A484AB</strain>
    </source>
</reference>
<evidence type="ECO:0000256" key="8">
    <source>
        <dbReference type="ARBA" id="ARBA00023224"/>
    </source>
</evidence>
<evidence type="ECO:0000256" key="7">
    <source>
        <dbReference type="ARBA" id="ARBA00023170"/>
    </source>
</evidence>
<evidence type="ECO:0000313" key="9">
    <source>
        <dbReference type="EMBL" id="CAB4031662.1"/>
    </source>
</evidence>
<name>A0A6S7KZ44_PARCT</name>
<evidence type="ECO:0000256" key="2">
    <source>
        <dbReference type="ARBA" id="ARBA00022475"/>
    </source>
</evidence>
<evidence type="ECO:0000256" key="3">
    <source>
        <dbReference type="ARBA" id="ARBA00022692"/>
    </source>
</evidence>
<sequence length="252" mass="28865">MAGFTVMAVYMINLIANRNIFSEPMCYFTALLKTCMTLFSLYSLALLCIERLFMLKFPVKHRKMFSSVRPFILIVIVLSLSIPSLAVSTFEVVYFPKQHLCWFNLEELSFVSVFLILIFAVPALALVLSSLVIIKTIKHPKHVGTKLVVPGGESDNTQGNKSTPSRCLKSKKNLRTYFMVVLMVLTFLFCHIPNMITFFCELSNHCQISERLTVGAKFLHFSKSFLNTVIYGLLNKEVRENLYVLLRRKLLK</sequence>
<dbReference type="PANTHER" id="PTHR24245">
    <property type="entry name" value="G-PROTEIN COUPLED RECEPTOR"/>
    <property type="match status" value="1"/>
</dbReference>
<keyword evidence="7 9" id="KW-0675">Receptor</keyword>
<protein>
    <submittedName>
        <fullName evidence="9">D(2) dopamine receptor A-like</fullName>
    </submittedName>
</protein>
<dbReference type="Gene3D" id="1.20.1070.10">
    <property type="entry name" value="Rhodopsin 7-helix transmembrane proteins"/>
    <property type="match status" value="1"/>
</dbReference>
<comment type="caution">
    <text evidence="9">The sequence shown here is derived from an EMBL/GenBank/DDBJ whole genome shotgun (WGS) entry which is preliminary data.</text>
</comment>
<evidence type="ECO:0000256" key="6">
    <source>
        <dbReference type="ARBA" id="ARBA00023136"/>
    </source>
</evidence>
<dbReference type="AlphaFoldDB" id="A0A6S7KZ44"/>
<evidence type="ECO:0000256" key="4">
    <source>
        <dbReference type="ARBA" id="ARBA00022989"/>
    </source>
</evidence>
<dbReference type="EMBL" id="CACRXK020017810">
    <property type="protein sequence ID" value="CAB4031662.1"/>
    <property type="molecule type" value="Genomic_DNA"/>
</dbReference>
<organism evidence="9 10">
    <name type="scientific">Paramuricea clavata</name>
    <name type="common">Red gorgonian</name>
    <name type="synonym">Violescent sea-whip</name>
    <dbReference type="NCBI Taxonomy" id="317549"/>
    <lineage>
        <taxon>Eukaryota</taxon>
        <taxon>Metazoa</taxon>
        <taxon>Cnidaria</taxon>
        <taxon>Anthozoa</taxon>
        <taxon>Octocorallia</taxon>
        <taxon>Malacalcyonacea</taxon>
        <taxon>Plexauridae</taxon>
        <taxon>Paramuricea</taxon>
    </lineage>
</organism>
<keyword evidence="8" id="KW-0807">Transducer</keyword>
<dbReference type="GO" id="GO:0005886">
    <property type="term" value="C:plasma membrane"/>
    <property type="evidence" value="ECO:0007669"/>
    <property type="project" value="UniProtKB-SubCell"/>
</dbReference>
<dbReference type="Pfam" id="PF00001">
    <property type="entry name" value="7tm_1"/>
    <property type="match status" value="1"/>
</dbReference>
<keyword evidence="10" id="KW-1185">Reference proteome</keyword>
<evidence type="ECO:0000256" key="1">
    <source>
        <dbReference type="ARBA" id="ARBA00004651"/>
    </source>
</evidence>
<evidence type="ECO:0000313" key="10">
    <source>
        <dbReference type="Proteomes" id="UP001152795"/>
    </source>
</evidence>
<gene>
    <name evidence="9" type="ORF">PACLA_8A040030</name>
</gene>
<keyword evidence="4" id="KW-1133">Transmembrane helix</keyword>
<dbReference type="CDD" id="cd00637">
    <property type="entry name" value="7tm_classA_rhodopsin-like"/>
    <property type="match status" value="1"/>
</dbReference>
<dbReference type="Proteomes" id="UP001152795">
    <property type="component" value="Unassembled WGS sequence"/>
</dbReference>
<accession>A0A6S7KZ44</accession>
<dbReference type="PROSITE" id="PS50262">
    <property type="entry name" value="G_PROTEIN_RECEP_F1_2"/>
    <property type="match status" value="1"/>
</dbReference>
<keyword evidence="2" id="KW-1003">Cell membrane</keyword>
<dbReference type="SUPFAM" id="SSF81321">
    <property type="entry name" value="Family A G protein-coupled receptor-like"/>
    <property type="match status" value="1"/>
</dbReference>
<dbReference type="GO" id="GO:0004930">
    <property type="term" value="F:G protein-coupled receptor activity"/>
    <property type="evidence" value="ECO:0007669"/>
    <property type="project" value="UniProtKB-KW"/>
</dbReference>
<keyword evidence="6" id="KW-0472">Membrane</keyword>
<dbReference type="PRINTS" id="PR00237">
    <property type="entry name" value="GPCRRHODOPSN"/>
</dbReference>